<evidence type="ECO:0000256" key="7">
    <source>
        <dbReference type="ARBA" id="ARBA00023125"/>
    </source>
</evidence>
<evidence type="ECO:0000313" key="13">
    <source>
        <dbReference type="EMBL" id="KAJ9538585.1"/>
    </source>
</evidence>
<dbReference type="Proteomes" id="UP001172457">
    <property type="component" value="Chromosome 8"/>
</dbReference>
<evidence type="ECO:0000256" key="11">
    <source>
        <dbReference type="SAM" id="MobiDB-lite"/>
    </source>
</evidence>
<feature type="region of interest" description="Disordered" evidence="11">
    <location>
        <begin position="1267"/>
        <end position="1289"/>
    </location>
</feature>
<dbReference type="InterPro" id="IPR012337">
    <property type="entry name" value="RNaseH-like_sf"/>
</dbReference>
<feature type="domain" description="BED-type" evidence="12">
    <location>
        <begin position="784"/>
        <end position="844"/>
    </location>
</feature>
<dbReference type="InterPro" id="IPR003656">
    <property type="entry name" value="Znf_BED"/>
</dbReference>
<dbReference type="SMART" id="SM00614">
    <property type="entry name" value="ZnF_BED"/>
    <property type="match status" value="1"/>
</dbReference>
<keyword evidence="9" id="KW-0539">Nucleus</keyword>
<proteinExistence type="predicted"/>
<feature type="region of interest" description="Disordered" evidence="11">
    <location>
        <begin position="1397"/>
        <end position="1423"/>
    </location>
</feature>
<feature type="compositionally biased region" description="Basic and acidic residues" evidence="11">
    <location>
        <begin position="179"/>
        <end position="188"/>
    </location>
</feature>
<dbReference type="PANTHER" id="PTHR46481">
    <property type="entry name" value="ZINC FINGER BED DOMAIN-CONTAINING PROTEIN 4"/>
    <property type="match status" value="1"/>
</dbReference>
<dbReference type="Pfam" id="PF02892">
    <property type="entry name" value="zf-BED"/>
    <property type="match status" value="1"/>
</dbReference>
<dbReference type="SUPFAM" id="SSF53098">
    <property type="entry name" value="Ribonuclease H-like"/>
    <property type="match status" value="1"/>
</dbReference>
<keyword evidence="4 10" id="KW-0863">Zinc-finger</keyword>
<dbReference type="GO" id="GO:0005634">
    <property type="term" value="C:nucleus"/>
    <property type="evidence" value="ECO:0007669"/>
    <property type="project" value="UniProtKB-SubCell"/>
</dbReference>
<keyword evidence="5" id="KW-0862">Zinc</keyword>
<evidence type="ECO:0000256" key="10">
    <source>
        <dbReference type="PROSITE-ProRule" id="PRU00027"/>
    </source>
</evidence>
<name>A0AA38SLY0_9ASTR</name>
<feature type="compositionally biased region" description="Acidic residues" evidence="11">
    <location>
        <begin position="1411"/>
        <end position="1423"/>
    </location>
</feature>
<evidence type="ECO:0000256" key="9">
    <source>
        <dbReference type="ARBA" id="ARBA00023242"/>
    </source>
</evidence>
<evidence type="ECO:0000256" key="6">
    <source>
        <dbReference type="ARBA" id="ARBA00023015"/>
    </source>
</evidence>
<dbReference type="InterPro" id="IPR025525">
    <property type="entry name" value="hAT-like_transposase_RNase-H"/>
</dbReference>
<keyword evidence="6" id="KW-0805">Transcription regulation</keyword>
<dbReference type="Pfam" id="PF10551">
    <property type="entry name" value="MULE"/>
    <property type="match status" value="1"/>
</dbReference>
<reference evidence="13" key="1">
    <citation type="submission" date="2023-03" db="EMBL/GenBank/DDBJ databases">
        <title>Chromosome-scale reference genome and RAD-based genetic map of yellow starthistle (Centaurea solstitialis) reveal putative structural variation and QTLs associated with invader traits.</title>
        <authorList>
            <person name="Reatini B."/>
            <person name="Cang F.A."/>
            <person name="Jiang Q."/>
            <person name="Mckibben M.T.W."/>
            <person name="Barker M.S."/>
            <person name="Rieseberg L.H."/>
            <person name="Dlugosch K.M."/>
        </authorList>
    </citation>
    <scope>NUCLEOTIDE SEQUENCE</scope>
    <source>
        <strain evidence="13">CAN-66</strain>
        <tissue evidence="13">Leaf</tissue>
    </source>
</reference>
<keyword evidence="7" id="KW-0238">DNA-binding</keyword>
<dbReference type="Pfam" id="PF14372">
    <property type="entry name" value="hAT-like_RNase-H"/>
    <property type="match status" value="1"/>
</dbReference>
<protein>
    <recommendedName>
        <fullName evidence="12">BED-type domain-containing protein</fullName>
    </recommendedName>
</protein>
<evidence type="ECO:0000313" key="14">
    <source>
        <dbReference type="Proteomes" id="UP001172457"/>
    </source>
</evidence>
<feature type="compositionally biased region" description="Acidic residues" evidence="11">
    <location>
        <begin position="154"/>
        <end position="178"/>
    </location>
</feature>
<dbReference type="Pfam" id="PF05699">
    <property type="entry name" value="Dimer_Tnp_hAT"/>
    <property type="match status" value="1"/>
</dbReference>
<comment type="caution">
    <text evidence="13">The sequence shown here is derived from an EMBL/GenBank/DDBJ whole genome shotgun (WGS) entry which is preliminary data.</text>
</comment>
<dbReference type="InterPro" id="IPR036236">
    <property type="entry name" value="Znf_C2H2_sf"/>
</dbReference>
<feature type="region of interest" description="Disordered" evidence="11">
    <location>
        <begin position="133"/>
        <end position="193"/>
    </location>
</feature>
<accession>A0AA38SLY0</accession>
<keyword evidence="8" id="KW-0804">Transcription</keyword>
<feature type="compositionally biased region" description="Polar residues" evidence="11">
    <location>
        <begin position="1271"/>
        <end position="1289"/>
    </location>
</feature>
<comment type="subcellular location">
    <subcellularLocation>
        <location evidence="1">Nucleus</location>
    </subcellularLocation>
</comment>
<evidence type="ECO:0000256" key="2">
    <source>
        <dbReference type="ARBA" id="ARBA00011738"/>
    </source>
</evidence>
<dbReference type="PROSITE" id="PS50808">
    <property type="entry name" value="ZF_BED"/>
    <property type="match status" value="1"/>
</dbReference>
<comment type="subunit">
    <text evidence="2">Homodimer.</text>
</comment>
<dbReference type="EMBL" id="JARYMX010000008">
    <property type="protein sequence ID" value="KAJ9538585.1"/>
    <property type="molecule type" value="Genomic_DNA"/>
</dbReference>
<dbReference type="InterPro" id="IPR018289">
    <property type="entry name" value="MULE_transposase_dom"/>
</dbReference>
<dbReference type="PANTHER" id="PTHR46481:SF11">
    <property type="entry name" value="ZINC FINGER BED DOMAIN-CONTAINING PROTEIN RICESLEEPER 2-LIKE"/>
    <property type="match status" value="1"/>
</dbReference>
<dbReference type="GO" id="GO:0003677">
    <property type="term" value="F:DNA binding"/>
    <property type="evidence" value="ECO:0007669"/>
    <property type="project" value="UniProtKB-KW"/>
</dbReference>
<dbReference type="GO" id="GO:0046983">
    <property type="term" value="F:protein dimerization activity"/>
    <property type="evidence" value="ECO:0007669"/>
    <property type="project" value="InterPro"/>
</dbReference>
<evidence type="ECO:0000256" key="4">
    <source>
        <dbReference type="ARBA" id="ARBA00022771"/>
    </source>
</evidence>
<evidence type="ECO:0000259" key="12">
    <source>
        <dbReference type="PROSITE" id="PS50808"/>
    </source>
</evidence>
<keyword evidence="3" id="KW-0479">Metal-binding</keyword>
<sequence>MMERKRERGYHFTVHHDGVFMYQPLRYENGQSYSLTIPKSSYTELIDFVEKDTIAVFSALYFATPGNSLESGLMKIENDLDVDILFDVGDSYGLIDIYVEYFGDDLSAYLGTHENSQEAANANLQSNVDSNVISESKVEVDKEEENAGDVSMNEMEDEMEDDAMEDEMEDEMDSDDDDSVHSLDHLSEGEDDELLEVRMKKANAGKTKAGPSKRYNFGDDTMSSNGCDLTVEHDEFIDELLKALKSNEDPLAETTVGEKYPIHDPETHWKIKKLMVNVCYLLFGPKQLKECITYYALANGFSLWYEVSASHKLIARCGTRTPRIADEIKGKQRKQIRFPKKGKDDESIKDCQWRLYARWMKKEQSFQKYNCQVSSNQCAKAKHWALNMYEKSLVEHYGMLRSYGDELLRSNPGSTVKLGVTVNPDEKVYFDRFYVCLHGLKEGWKYGCRKVIALDGCFLKNVCQGELLTAIGRDGNNHIFPIAWVVVTVENKDNWTWFITLLSDDLQLNSGEGITLLSDQHKRVMNEIRVANANAHRYLTERDPKTWSRAFFALHRGCAAVENGFSECFNAVILKVRNKPIITMLESIRVIVMERMHKMRMICDTWVDDICPTIRKKLELAKLQQRFWNVVPGGGSKFEVRKGHDAFVVDEERRTCSCRMWELSGRDATLPLNLSLPATAGAVYHRHRSSPAIIAPVSQSPAITAPVTPPFTTATGHANRRSPITGQASLHSSMATSENDNIDIGCDDMEMEGNEKEQMACNDTNESVSMPIGSNSTVEPSKKKLKSVVWNHFDPIFVDGVRRYAQCKYCPKKLTGRSSDGTTHLNEHFKKCPRRTVKDIKQQILLQEQMAKDGKSSSLSNYVFNAQTSREDLANMIALHDYPISMVEHHGFRKYSKGIGPLFTVPCRATTKSDIMKIHRTKRGVILESMEKNESRIALTSDLWTANKQNKGYMAITAHYIDAQWKLQNRLISFIYVPSPHTADAISQHMVESFMDWNIDNKLSTLTLDNCSTNDALIDRLLGNLSPSSLILKGRLFHMRCCAHIINLIVQDGFSIIESSIKKVRDSVSYWSTSPKRAQEFRLVARQVGVDCEKELALDCKTRWNSIYLMLKVALEYKDVFTRLGKKDRHYVNSPSEKEWRMATNVCNKLEVFYRVTKTFSGTKYATSNLFFPLVCEMKVSLRSWQEDTQEDDVIKNMASCMLEKFDKYWTIIHDVMSVAIVLDPRYKLKLINYFFPKIYGSDSKDKVMWIQNLCNELFEEYKKKHESNKGKGQSGSTSSHGGVPSSNKASWELDFETMISEDDICERTELDDYLAEKLLPNEKDFDVLVWWKCNSAKFPILQTIARDVLAIPLTTVPSESAFSMSGNKVTKGRSRLHPKTLEALMCNQNWLRKEIEDEKDGESKAFDQTVEYDEDEDDDDDS</sequence>
<gene>
    <name evidence="13" type="ORF">OSB04_031318</name>
</gene>
<organism evidence="13 14">
    <name type="scientific">Centaurea solstitialis</name>
    <name type="common">yellow star-thistle</name>
    <dbReference type="NCBI Taxonomy" id="347529"/>
    <lineage>
        <taxon>Eukaryota</taxon>
        <taxon>Viridiplantae</taxon>
        <taxon>Streptophyta</taxon>
        <taxon>Embryophyta</taxon>
        <taxon>Tracheophyta</taxon>
        <taxon>Spermatophyta</taxon>
        <taxon>Magnoliopsida</taxon>
        <taxon>eudicotyledons</taxon>
        <taxon>Gunneridae</taxon>
        <taxon>Pentapetalae</taxon>
        <taxon>asterids</taxon>
        <taxon>campanulids</taxon>
        <taxon>Asterales</taxon>
        <taxon>Asteraceae</taxon>
        <taxon>Carduoideae</taxon>
        <taxon>Cardueae</taxon>
        <taxon>Centaureinae</taxon>
        <taxon>Centaurea</taxon>
    </lineage>
</organism>
<dbReference type="InterPro" id="IPR008906">
    <property type="entry name" value="HATC_C_dom"/>
</dbReference>
<feature type="compositionally biased region" description="Basic and acidic residues" evidence="11">
    <location>
        <begin position="1397"/>
        <end position="1406"/>
    </location>
</feature>
<evidence type="ECO:0000256" key="3">
    <source>
        <dbReference type="ARBA" id="ARBA00022723"/>
    </source>
</evidence>
<evidence type="ECO:0000256" key="1">
    <source>
        <dbReference type="ARBA" id="ARBA00004123"/>
    </source>
</evidence>
<evidence type="ECO:0000256" key="5">
    <source>
        <dbReference type="ARBA" id="ARBA00022833"/>
    </source>
</evidence>
<keyword evidence="14" id="KW-1185">Reference proteome</keyword>
<evidence type="ECO:0000256" key="8">
    <source>
        <dbReference type="ARBA" id="ARBA00023163"/>
    </source>
</evidence>
<dbReference type="GO" id="GO:0008270">
    <property type="term" value="F:zinc ion binding"/>
    <property type="evidence" value="ECO:0007669"/>
    <property type="project" value="UniProtKB-KW"/>
</dbReference>
<dbReference type="InterPro" id="IPR052035">
    <property type="entry name" value="ZnF_BED_domain_contain"/>
</dbReference>
<dbReference type="SUPFAM" id="SSF57667">
    <property type="entry name" value="beta-beta-alpha zinc fingers"/>
    <property type="match status" value="1"/>
</dbReference>